<evidence type="ECO:0000256" key="1">
    <source>
        <dbReference type="ARBA" id="ARBA00004141"/>
    </source>
</evidence>
<feature type="transmembrane region" description="Helical" evidence="7">
    <location>
        <begin position="79"/>
        <end position="101"/>
    </location>
</feature>
<evidence type="ECO:0000256" key="5">
    <source>
        <dbReference type="ARBA" id="ARBA00022989"/>
    </source>
</evidence>
<dbReference type="EMBL" id="QYRP01000002">
    <property type="protein sequence ID" value="RJS45418.1"/>
    <property type="molecule type" value="Genomic_DNA"/>
</dbReference>
<dbReference type="AlphaFoldDB" id="A0A3A5H6B9"/>
<keyword evidence="6 7" id="KW-0472">Membrane</keyword>
<reference evidence="10" key="1">
    <citation type="submission" date="2018-09" db="EMBL/GenBank/DDBJ databases">
        <authorList>
            <person name="Zhu H."/>
        </authorList>
    </citation>
    <scope>NUCLEOTIDE SEQUENCE [LARGE SCALE GENOMIC DNA]</scope>
    <source>
        <strain evidence="10">K1W22B-1</strain>
    </source>
</reference>
<keyword evidence="4 7" id="KW-0812">Transmembrane</keyword>
<evidence type="ECO:0000256" key="6">
    <source>
        <dbReference type="ARBA" id="ARBA00023136"/>
    </source>
</evidence>
<evidence type="ECO:0000256" key="4">
    <source>
        <dbReference type="ARBA" id="ARBA00022692"/>
    </source>
</evidence>
<dbReference type="GO" id="GO:0016020">
    <property type="term" value="C:membrane"/>
    <property type="evidence" value="ECO:0007669"/>
    <property type="project" value="UniProtKB-SubCell"/>
</dbReference>
<name>A0A3A5H6B9_9ACTN</name>
<dbReference type="Pfam" id="PF13727">
    <property type="entry name" value="CoA_binding_3"/>
    <property type="match status" value="1"/>
</dbReference>
<gene>
    <name evidence="9" type="ORF">D4739_03740</name>
</gene>
<sequence length="503" mass="54588">MLTTGGSFSKGTWLVTNLAERPSALQAERALPLASQLRRVVAAIGVLDLAVLAGAVASAAFITPFIARFFPVIHDETGRLLAAAPAIIAIWLCCLLVRGAYRRRIIGAGHDEFQIMVRATALAAGITFAVGFVTDIHISRPFVVASFAFGLIGLLVERYAVRKVVHSLRKRGSLLTRVIAVCEPGALDELVTTLARLPELGYQVVGTCLPGSGLESDVSLPVPRFGGVDQIVPACEAVAADTVLVGGGGASTSRALRQIGWALEGRHIDLVVVPSLIDVAGPRVHMRHLSGLPLVHIEEPQVRRAGGLAKRGFDVVVASLMLLILSPLMMAIALAVKVSDGGPVLFRQERSGRNGSTFRMTKFRSMVVDADSRINELSDFNDVDDVLFKMRNDPRVTVVGRPLRKWSLDELPQLFDVLRGDMSLVGPRPPLPREVELYPPEMHRRMLVRPGLTGLWQVSGRSDLPFDEAVRMDLYYVDNWSIVSDVIIMLKTARAVLLSHGAY</sequence>
<comment type="subcellular location">
    <subcellularLocation>
        <location evidence="1">Membrane</location>
        <topology evidence="1">Multi-pass membrane protein</topology>
    </subcellularLocation>
</comment>
<evidence type="ECO:0000313" key="9">
    <source>
        <dbReference type="EMBL" id="RJS45418.1"/>
    </source>
</evidence>
<organism evidence="9 10">
    <name type="scientific">Nocardioides cavernaquae</name>
    <dbReference type="NCBI Taxonomy" id="2321396"/>
    <lineage>
        <taxon>Bacteria</taxon>
        <taxon>Bacillati</taxon>
        <taxon>Actinomycetota</taxon>
        <taxon>Actinomycetes</taxon>
        <taxon>Propionibacteriales</taxon>
        <taxon>Nocardioidaceae</taxon>
        <taxon>Nocardioides</taxon>
    </lineage>
</organism>
<evidence type="ECO:0000256" key="3">
    <source>
        <dbReference type="ARBA" id="ARBA00022679"/>
    </source>
</evidence>
<dbReference type="PANTHER" id="PTHR30576:SF10">
    <property type="entry name" value="SLL5057 PROTEIN"/>
    <property type="match status" value="1"/>
</dbReference>
<evidence type="ECO:0000256" key="7">
    <source>
        <dbReference type="SAM" id="Phobius"/>
    </source>
</evidence>
<accession>A0A3A5H6B9</accession>
<evidence type="ECO:0000256" key="2">
    <source>
        <dbReference type="ARBA" id="ARBA00006464"/>
    </source>
</evidence>
<keyword evidence="10" id="KW-1185">Reference proteome</keyword>
<dbReference type="InterPro" id="IPR003362">
    <property type="entry name" value="Bact_transf"/>
</dbReference>
<feature type="transmembrane region" description="Helical" evidence="7">
    <location>
        <begin position="313"/>
        <end position="336"/>
    </location>
</feature>
<dbReference type="Proteomes" id="UP000276542">
    <property type="component" value="Unassembled WGS sequence"/>
</dbReference>
<evidence type="ECO:0000259" key="8">
    <source>
        <dbReference type="Pfam" id="PF02397"/>
    </source>
</evidence>
<feature type="transmembrane region" description="Helical" evidence="7">
    <location>
        <begin position="40"/>
        <end position="67"/>
    </location>
</feature>
<comment type="caution">
    <text evidence="9">The sequence shown here is derived from an EMBL/GenBank/DDBJ whole genome shotgun (WGS) entry which is preliminary data.</text>
</comment>
<feature type="domain" description="Bacterial sugar transferase" evidence="8">
    <location>
        <begin position="310"/>
        <end position="497"/>
    </location>
</feature>
<protein>
    <submittedName>
        <fullName evidence="9">Sugar transferase</fullName>
    </submittedName>
</protein>
<dbReference type="InterPro" id="IPR017475">
    <property type="entry name" value="EPS_sugar_tfrase"/>
</dbReference>
<proteinExistence type="inferred from homology"/>
<keyword evidence="3 9" id="KW-0808">Transferase</keyword>
<dbReference type="Pfam" id="PF02397">
    <property type="entry name" value="Bac_transf"/>
    <property type="match status" value="1"/>
</dbReference>
<feature type="transmembrane region" description="Helical" evidence="7">
    <location>
        <begin position="142"/>
        <end position="161"/>
    </location>
</feature>
<evidence type="ECO:0000313" key="10">
    <source>
        <dbReference type="Proteomes" id="UP000276542"/>
    </source>
</evidence>
<dbReference type="OrthoDB" id="9808602at2"/>
<feature type="transmembrane region" description="Helical" evidence="7">
    <location>
        <begin position="113"/>
        <end position="136"/>
    </location>
</feature>
<keyword evidence="5 7" id="KW-1133">Transmembrane helix</keyword>
<dbReference type="GO" id="GO:0016780">
    <property type="term" value="F:phosphotransferase activity, for other substituted phosphate groups"/>
    <property type="evidence" value="ECO:0007669"/>
    <property type="project" value="TreeGrafter"/>
</dbReference>
<dbReference type="NCBIfam" id="TIGR03025">
    <property type="entry name" value="EPS_sugtrans"/>
    <property type="match status" value="1"/>
</dbReference>
<dbReference type="PANTHER" id="PTHR30576">
    <property type="entry name" value="COLANIC BIOSYNTHESIS UDP-GLUCOSE LIPID CARRIER TRANSFERASE"/>
    <property type="match status" value="1"/>
</dbReference>
<comment type="similarity">
    <text evidence="2">Belongs to the bacterial sugar transferase family.</text>
</comment>